<proteinExistence type="inferred from homology"/>
<dbReference type="InterPro" id="IPR001250">
    <property type="entry name" value="Man6P_Isoase-1"/>
</dbReference>
<dbReference type="NCBIfam" id="TIGR00218">
    <property type="entry name" value="manA"/>
    <property type="match status" value="1"/>
</dbReference>
<comment type="catalytic activity">
    <reaction evidence="1 8">
        <text>D-mannose 6-phosphate = D-fructose 6-phosphate</text>
        <dbReference type="Rhea" id="RHEA:12356"/>
        <dbReference type="ChEBI" id="CHEBI:58735"/>
        <dbReference type="ChEBI" id="CHEBI:61527"/>
        <dbReference type="EC" id="5.3.1.8"/>
    </reaction>
</comment>
<dbReference type="PANTHER" id="PTHR42742:SF3">
    <property type="entry name" value="FRUCTOKINASE"/>
    <property type="match status" value="1"/>
</dbReference>
<dbReference type="RefSeq" id="WP_307321017.1">
    <property type="nucleotide sequence ID" value="NZ_JAUSUG010000001.1"/>
</dbReference>
<protein>
    <recommendedName>
        <fullName evidence="4 8">Mannose-6-phosphate isomerase</fullName>
        <ecNumber evidence="4 8">5.3.1.8</ecNumber>
    </recommendedName>
</protein>
<dbReference type="InterPro" id="IPR014710">
    <property type="entry name" value="RmlC-like_jellyroll"/>
</dbReference>
<keyword evidence="12" id="KW-1185">Reference proteome</keyword>
<organism evidence="11 12">
    <name type="scientific">Evansella vedderi</name>
    <dbReference type="NCBI Taxonomy" id="38282"/>
    <lineage>
        <taxon>Bacteria</taxon>
        <taxon>Bacillati</taxon>
        <taxon>Bacillota</taxon>
        <taxon>Bacilli</taxon>
        <taxon>Bacillales</taxon>
        <taxon>Bacillaceae</taxon>
        <taxon>Evansella</taxon>
    </lineage>
</organism>
<evidence type="ECO:0000313" key="11">
    <source>
        <dbReference type="EMBL" id="MDQ0252983.1"/>
    </source>
</evidence>
<name>A0ABT9ZRA0_9BACI</name>
<dbReference type="InterPro" id="IPR011051">
    <property type="entry name" value="RmlC_Cupin_sf"/>
</dbReference>
<evidence type="ECO:0000259" key="9">
    <source>
        <dbReference type="Pfam" id="PF20511"/>
    </source>
</evidence>
<evidence type="ECO:0000256" key="1">
    <source>
        <dbReference type="ARBA" id="ARBA00000757"/>
    </source>
</evidence>
<evidence type="ECO:0000259" key="10">
    <source>
        <dbReference type="Pfam" id="PF21621"/>
    </source>
</evidence>
<dbReference type="EC" id="5.3.1.8" evidence="4 8"/>
<reference evidence="11 12" key="1">
    <citation type="submission" date="2023-07" db="EMBL/GenBank/DDBJ databases">
        <title>Genomic Encyclopedia of Type Strains, Phase IV (KMG-IV): sequencing the most valuable type-strain genomes for metagenomic binning, comparative biology and taxonomic classification.</title>
        <authorList>
            <person name="Goeker M."/>
        </authorList>
    </citation>
    <scope>NUCLEOTIDE SEQUENCE [LARGE SCALE GENOMIC DNA]</scope>
    <source>
        <strain evidence="11 12">DSM 9768</strain>
    </source>
</reference>
<dbReference type="SUPFAM" id="SSF51182">
    <property type="entry name" value="RmlC-like cupins"/>
    <property type="match status" value="1"/>
</dbReference>
<evidence type="ECO:0000256" key="8">
    <source>
        <dbReference type="PIRNR" id="PIRNR036894"/>
    </source>
</evidence>
<dbReference type="PIRSF" id="PIRSF036894">
    <property type="entry name" value="PMI_Firm_short"/>
    <property type="match status" value="1"/>
</dbReference>
<evidence type="ECO:0000256" key="6">
    <source>
        <dbReference type="ARBA" id="ARBA00022833"/>
    </source>
</evidence>
<dbReference type="Gene3D" id="2.60.120.10">
    <property type="entry name" value="Jelly Rolls"/>
    <property type="match status" value="2"/>
</dbReference>
<evidence type="ECO:0000256" key="2">
    <source>
        <dbReference type="ARBA" id="ARBA00001947"/>
    </source>
</evidence>
<evidence type="ECO:0000256" key="7">
    <source>
        <dbReference type="ARBA" id="ARBA00023235"/>
    </source>
</evidence>
<dbReference type="InterPro" id="IPR014628">
    <property type="entry name" value="Man6P_isomerase_Firm_short"/>
</dbReference>
<dbReference type="Pfam" id="PF20511">
    <property type="entry name" value="PMI_typeI_cat"/>
    <property type="match status" value="1"/>
</dbReference>
<evidence type="ECO:0000313" key="12">
    <source>
        <dbReference type="Proteomes" id="UP001230005"/>
    </source>
</evidence>
<dbReference type="Pfam" id="PF21621">
    <property type="entry name" value="MPI_cupin_dom"/>
    <property type="match status" value="1"/>
</dbReference>
<evidence type="ECO:0000256" key="5">
    <source>
        <dbReference type="ARBA" id="ARBA00022723"/>
    </source>
</evidence>
<comment type="similarity">
    <text evidence="3 8">Belongs to the mannose-6-phosphate isomerase type 1 family.</text>
</comment>
<feature type="domain" description="Phosphomannose isomerase type I catalytic" evidence="9">
    <location>
        <begin position="7"/>
        <end position="106"/>
    </location>
</feature>
<feature type="domain" description="Mannose-6-phosphate isomerase cupin" evidence="10">
    <location>
        <begin position="240"/>
        <end position="312"/>
    </location>
</feature>
<keyword evidence="6 8" id="KW-0862">Zinc</keyword>
<comment type="caution">
    <text evidence="11">The sequence shown here is derived from an EMBL/GenBank/DDBJ whole genome shotgun (WGS) entry which is preliminary data.</text>
</comment>
<dbReference type="InterPro" id="IPR051804">
    <property type="entry name" value="Carb_Metab_Reg_Kinase/Isom"/>
</dbReference>
<sequence length="312" mass="35204">MSKEILFLEPVFKERIWGGDLLAKSFGYDIPSAKTGECWAISAHEHGQSIVKNGSYKGIALGDLWHNHRELFGKAEGDKFPILTKILDATADLSVQVHPDDAYANKYENGEFGKTECWYIIDCKEDAELILGHHAKTREELESMLKNGEWDAFIRKINIKPGDFIFVPSGTVHAICEGTMILETQQSSDVTYRIYDYDRTDDTGNKRELHLDKSIDVITVPHEDVALQFETEKYGDLAVKNLVSTEFFTVEEWVIEGKGTKEHGENFLLFSVIEGEATLNNQVIKKGDHFMLPSGYGEMEVDGKAKLVVSYV</sequence>
<accession>A0ABT9ZRA0</accession>
<comment type="cofactor">
    <cofactor evidence="2 8">
        <name>Zn(2+)</name>
        <dbReference type="ChEBI" id="CHEBI:29105"/>
    </cofactor>
</comment>
<keyword evidence="5 8" id="KW-0479">Metal-binding</keyword>
<dbReference type="GO" id="GO:0004476">
    <property type="term" value="F:mannose-6-phosphate isomerase activity"/>
    <property type="evidence" value="ECO:0007669"/>
    <property type="project" value="UniProtKB-EC"/>
</dbReference>
<dbReference type="Proteomes" id="UP001230005">
    <property type="component" value="Unassembled WGS sequence"/>
</dbReference>
<dbReference type="PANTHER" id="PTHR42742">
    <property type="entry name" value="TRANSCRIPTIONAL REPRESSOR MPRA"/>
    <property type="match status" value="1"/>
</dbReference>
<gene>
    <name evidence="11" type="ORF">J2S74_000355</name>
</gene>
<dbReference type="EMBL" id="JAUSUG010000001">
    <property type="protein sequence ID" value="MDQ0252983.1"/>
    <property type="molecule type" value="Genomic_DNA"/>
</dbReference>
<keyword evidence="7 8" id="KW-0413">Isomerase</keyword>
<evidence type="ECO:0000256" key="4">
    <source>
        <dbReference type="ARBA" id="ARBA00011956"/>
    </source>
</evidence>
<evidence type="ECO:0000256" key="3">
    <source>
        <dbReference type="ARBA" id="ARBA00010772"/>
    </source>
</evidence>
<dbReference type="InterPro" id="IPR049071">
    <property type="entry name" value="MPI_cupin_dom"/>
</dbReference>
<dbReference type="CDD" id="cd07010">
    <property type="entry name" value="cupin_PMI_type_I_N_bac"/>
    <property type="match status" value="1"/>
</dbReference>
<dbReference type="InterPro" id="IPR046457">
    <property type="entry name" value="PMI_typeI_cat"/>
</dbReference>